<protein>
    <submittedName>
        <fullName evidence="1">Uncharacterized protein</fullName>
    </submittedName>
</protein>
<proteinExistence type="predicted"/>
<comment type="caution">
    <text evidence="1">The sequence shown here is derived from an EMBL/GenBank/DDBJ whole genome shotgun (WGS) entry which is preliminary data.</text>
</comment>
<keyword evidence="2" id="KW-1185">Reference proteome</keyword>
<evidence type="ECO:0000313" key="2">
    <source>
        <dbReference type="Proteomes" id="UP000243975"/>
    </source>
</evidence>
<dbReference type="EMBL" id="LEKV01005354">
    <property type="protein sequence ID" value="KVH88660.1"/>
    <property type="molecule type" value="Genomic_DNA"/>
</dbReference>
<evidence type="ECO:0000313" key="1">
    <source>
        <dbReference type="EMBL" id="KVH88660.1"/>
    </source>
</evidence>
<reference evidence="1 2" key="1">
    <citation type="journal article" date="2016" name="Sci. Rep.">
        <title>The genome sequence of the outbreeding globe artichoke constructed de novo incorporating a phase-aware low-pass sequencing strategy of F1 progeny.</title>
        <authorList>
            <person name="Scaglione D."/>
            <person name="Reyes-Chin-Wo S."/>
            <person name="Acquadro A."/>
            <person name="Froenicke L."/>
            <person name="Portis E."/>
            <person name="Beitel C."/>
            <person name="Tirone M."/>
            <person name="Mauro R."/>
            <person name="Lo Monaco A."/>
            <person name="Mauromicale G."/>
            <person name="Faccioli P."/>
            <person name="Cattivelli L."/>
            <person name="Rieseberg L."/>
            <person name="Michelmore R."/>
            <person name="Lanteri S."/>
        </authorList>
    </citation>
    <scope>NUCLEOTIDE SEQUENCE [LARGE SCALE GENOMIC DNA]</scope>
    <source>
        <strain evidence="1">2C</strain>
    </source>
</reference>
<gene>
    <name evidence="1" type="ORF">Ccrd_026188</name>
</gene>
<name>A0A118JSW7_CYNCS</name>
<dbReference type="Proteomes" id="UP000243975">
    <property type="component" value="Unassembled WGS sequence"/>
</dbReference>
<dbReference type="Gramene" id="KVH88660">
    <property type="protein sequence ID" value="KVH88660"/>
    <property type="gene ID" value="Ccrd_026188"/>
</dbReference>
<accession>A0A118JSW7</accession>
<dbReference type="AlphaFoldDB" id="A0A118JSW7"/>
<organism evidence="1 2">
    <name type="scientific">Cynara cardunculus var. scolymus</name>
    <name type="common">Globe artichoke</name>
    <name type="synonym">Cynara scolymus</name>
    <dbReference type="NCBI Taxonomy" id="59895"/>
    <lineage>
        <taxon>Eukaryota</taxon>
        <taxon>Viridiplantae</taxon>
        <taxon>Streptophyta</taxon>
        <taxon>Embryophyta</taxon>
        <taxon>Tracheophyta</taxon>
        <taxon>Spermatophyta</taxon>
        <taxon>Magnoliopsida</taxon>
        <taxon>eudicotyledons</taxon>
        <taxon>Gunneridae</taxon>
        <taxon>Pentapetalae</taxon>
        <taxon>asterids</taxon>
        <taxon>campanulids</taxon>
        <taxon>Asterales</taxon>
        <taxon>Asteraceae</taxon>
        <taxon>Carduoideae</taxon>
        <taxon>Cardueae</taxon>
        <taxon>Carduinae</taxon>
        <taxon>Cynara</taxon>
    </lineage>
</organism>
<sequence>MLDHFSSLDNRENLLAFRQLAGLKANVRLYIPGTIRSEQCPMGTDDASILENFVVSLNYPEVDTLKRIRFLFLARKVQRLNKERGRKLRRSQGDDRIRRKISLFQGGVGSHKAMLAHKGKVKLDGDAWELSSMILKIKLPSDIIKSDALELKEIFPLLEGLLLPYNKERPFNPRWPYMPSLTMSRPWCLMGSRGQCI</sequence>